<organism evidence="1 2">
    <name type="scientific">Mesorhizobium qingshengii</name>
    <dbReference type="NCBI Taxonomy" id="1165689"/>
    <lineage>
        <taxon>Bacteria</taxon>
        <taxon>Pseudomonadati</taxon>
        <taxon>Pseudomonadota</taxon>
        <taxon>Alphaproteobacteria</taxon>
        <taxon>Hyphomicrobiales</taxon>
        <taxon>Phyllobacteriaceae</taxon>
        <taxon>Mesorhizobium</taxon>
    </lineage>
</organism>
<dbReference type="Proteomes" id="UP001152178">
    <property type="component" value="Unassembled WGS sequence"/>
</dbReference>
<name>A0ABT4R4F0_9HYPH</name>
<protein>
    <submittedName>
        <fullName evidence="1">Uncharacterized protein</fullName>
    </submittedName>
</protein>
<gene>
    <name evidence="1" type="ORF">OOJ09_31500</name>
</gene>
<sequence length="49" mass="5948">MTKRLRERARLFGYSIRKIDGEWRLINDRLNAAMYFPRDLEQISEFLSA</sequence>
<comment type="caution">
    <text evidence="1">The sequence shown here is derived from an EMBL/GenBank/DDBJ whole genome shotgun (WGS) entry which is preliminary data.</text>
</comment>
<dbReference type="RefSeq" id="WP_269908951.1">
    <property type="nucleotide sequence ID" value="NZ_JAPFQA010000037.1"/>
</dbReference>
<keyword evidence="2" id="KW-1185">Reference proteome</keyword>
<evidence type="ECO:0000313" key="2">
    <source>
        <dbReference type="Proteomes" id="UP001152178"/>
    </source>
</evidence>
<proteinExistence type="predicted"/>
<accession>A0ABT4R4F0</accession>
<dbReference type="EMBL" id="JAPFQA010000037">
    <property type="protein sequence ID" value="MCZ8548703.1"/>
    <property type="molecule type" value="Genomic_DNA"/>
</dbReference>
<evidence type="ECO:0000313" key="1">
    <source>
        <dbReference type="EMBL" id="MCZ8548703.1"/>
    </source>
</evidence>
<reference evidence="1" key="1">
    <citation type="submission" date="2022-11" db="EMBL/GenBank/DDBJ databases">
        <authorList>
            <person name="Coimbra C."/>
        </authorList>
    </citation>
    <scope>NUCLEOTIDE SEQUENCE</scope>
    <source>
        <strain evidence="1">Jales19</strain>
    </source>
</reference>